<feature type="region of interest" description="Disordered" evidence="1">
    <location>
        <begin position="84"/>
        <end position="118"/>
    </location>
</feature>
<accession>A0A3A8PDD1</accession>
<dbReference type="Proteomes" id="UP000272888">
    <property type="component" value="Unassembled WGS sequence"/>
</dbReference>
<gene>
    <name evidence="2" type="ORF">D7V93_26160</name>
</gene>
<organism evidence="2 3">
    <name type="scientific">Corallococcus llansteffanensis</name>
    <dbReference type="NCBI Taxonomy" id="2316731"/>
    <lineage>
        <taxon>Bacteria</taxon>
        <taxon>Pseudomonadati</taxon>
        <taxon>Myxococcota</taxon>
        <taxon>Myxococcia</taxon>
        <taxon>Myxococcales</taxon>
        <taxon>Cystobacterineae</taxon>
        <taxon>Myxococcaceae</taxon>
        <taxon>Corallococcus</taxon>
    </lineage>
</organism>
<keyword evidence="3" id="KW-1185">Reference proteome</keyword>
<feature type="compositionally biased region" description="Basic residues" evidence="1">
    <location>
        <begin position="306"/>
        <end position="318"/>
    </location>
</feature>
<name>A0A3A8PDD1_9BACT</name>
<reference evidence="3" key="1">
    <citation type="submission" date="2018-09" db="EMBL/GenBank/DDBJ databases">
        <authorList>
            <person name="Livingstone P.G."/>
            <person name="Whitworth D.E."/>
        </authorList>
    </citation>
    <scope>NUCLEOTIDE SEQUENCE [LARGE SCALE GENOMIC DNA]</scope>
    <source>
        <strain evidence="3">CA051B</strain>
    </source>
</reference>
<evidence type="ECO:0000313" key="3">
    <source>
        <dbReference type="Proteomes" id="UP000272888"/>
    </source>
</evidence>
<dbReference type="RefSeq" id="WP_147451325.1">
    <property type="nucleotide sequence ID" value="NZ_RAWB01000314.1"/>
</dbReference>
<comment type="caution">
    <text evidence="2">The sequence shown here is derived from an EMBL/GenBank/DDBJ whole genome shotgun (WGS) entry which is preliminary data.</text>
</comment>
<feature type="compositionally biased region" description="Low complexity" evidence="1">
    <location>
        <begin position="276"/>
        <end position="293"/>
    </location>
</feature>
<evidence type="ECO:0000256" key="1">
    <source>
        <dbReference type="SAM" id="MobiDB-lite"/>
    </source>
</evidence>
<protein>
    <submittedName>
        <fullName evidence="2">Uncharacterized protein</fullName>
    </submittedName>
</protein>
<feature type="compositionally biased region" description="Basic residues" evidence="1">
    <location>
        <begin position="240"/>
        <end position="262"/>
    </location>
</feature>
<feature type="compositionally biased region" description="Low complexity" evidence="1">
    <location>
        <begin position="85"/>
        <end position="101"/>
    </location>
</feature>
<feature type="region of interest" description="Disordered" evidence="1">
    <location>
        <begin position="218"/>
        <end position="318"/>
    </location>
</feature>
<sequence length="318" mass="32816">MLLNDPISNSGDAAFSKHRHLDGSALAQAMDQHSCFDSEWMNANAQAFVAKVKQSGRVLEIEPTHPAWIEHLRKGMAWRTTAYDAGPGLPAAPRAPAPRGAPSRHSQDPAAGFRVGRPHHPNDNISGAFIALYGPNRYVADPELTDPAAMKDAAGKMLGQPLLLVPKRGPKQVGTLVLATPKQALLYQEAADWHGSQVVDFDDLKSLGRAWLLQDDAATASEPTAKTGSGGAKKAPSKNGARKAAKKAGSKGGAKKAAKKAAAKVGSKAGAKKAAKVGSKAGAKKAATAGSKAGAKEAAKVGSKAGAKKAAKGGKRRV</sequence>
<dbReference type="EMBL" id="RAWB01000314">
    <property type="protein sequence ID" value="RKH53959.1"/>
    <property type="molecule type" value="Genomic_DNA"/>
</dbReference>
<proteinExistence type="predicted"/>
<evidence type="ECO:0000313" key="2">
    <source>
        <dbReference type="EMBL" id="RKH53959.1"/>
    </source>
</evidence>
<dbReference type="AlphaFoldDB" id="A0A3A8PDD1"/>